<reference evidence="3 4" key="1">
    <citation type="submission" date="2018-12" db="EMBL/GenBank/DDBJ databases">
        <authorList>
            <consortium name="Pathogen Informatics"/>
        </authorList>
    </citation>
    <scope>NUCLEOTIDE SEQUENCE [LARGE SCALE GENOMIC DNA]</scope>
    <source>
        <strain evidence="3 4">NCTC10437</strain>
    </source>
</reference>
<feature type="transmembrane region" description="Helical" evidence="1">
    <location>
        <begin position="107"/>
        <end position="125"/>
    </location>
</feature>
<dbReference type="NCBIfam" id="TIGR00254">
    <property type="entry name" value="GGDEF"/>
    <property type="match status" value="1"/>
</dbReference>
<gene>
    <name evidence="3" type="primary">ycdT_5</name>
    <name evidence="3" type="ORF">NCTC10437_04539</name>
</gene>
<dbReference type="SUPFAM" id="SSF55073">
    <property type="entry name" value="Nucleotide cyclase"/>
    <property type="match status" value="1"/>
</dbReference>
<keyword evidence="4" id="KW-1185">Reference proteome</keyword>
<organism evidence="3 4">
    <name type="scientific">Mycolicibacterium aurum</name>
    <name type="common">Mycobacterium aurum</name>
    <dbReference type="NCBI Taxonomy" id="1791"/>
    <lineage>
        <taxon>Bacteria</taxon>
        <taxon>Bacillati</taxon>
        <taxon>Actinomycetota</taxon>
        <taxon>Actinomycetes</taxon>
        <taxon>Mycobacteriales</taxon>
        <taxon>Mycobacteriaceae</taxon>
        <taxon>Mycolicibacterium</taxon>
    </lineage>
</organism>
<dbReference type="CDD" id="cd01949">
    <property type="entry name" value="GGDEF"/>
    <property type="match status" value="1"/>
</dbReference>
<dbReference type="PROSITE" id="PS50887">
    <property type="entry name" value="GGDEF"/>
    <property type="match status" value="1"/>
</dbReference>
<dbReference type="InterPro" id="IPR050469">
    <property type="entry name" value="Diguanylate_Cyclase"/>
</dbReference>
<dbReference type="InterPro" id="IPR029787">
    <property type="entry name" value="Nucleotide_cyclase"/>
</dbReference>
<evidence type="ECO:0000256" key="1">
    <source>
        <dbReference type="SAM" id="Phobius"/>
    </source>
</evidence>
<dbReference type="EC" id="2.7.7.65" evidence="3"/>
<dbReference type="PANTHER" id="PTHR45138">
    <property type="entry name" value="REGULATORY COMPONENTS OF SENSORY TRANSDUCTION SYSTEM"/>
    <property type="match status" value="1"/>
</dbReference>
<keyword evidence="1" id="KW-0812">Transmembrane</keyword>
<keyword evidence="1" id="KW-1133">Transmembrane helix</keyword>
<dbReference type="Pfam" id="PF00990">
    <property type="entry name" value="GGDEF"/>
    <property type="match status" value="1"/>
</dbReference>
<feature type="transmembrane region" description="Helical" evidence="1">
    <location>
        <begin position="29"/>
        <end position="51"/>
    </location>
</feature>
<feature type="transmembrane region" description="Helical" evidence="1">
    <location>
        <begin position="57"/>
        <end position="76"/>
    </location>
</feature>
<accession>A0A3S4RXA7</accession>
<feature type="transmembrane region" description="Helical" evidence="1">
    <location>
        <begin position="163"/>
        <end position="181"/>
    </location>
</feature>
<keyword evidence="1" id="KW-0472">Membrane</keyword>
<dbReference type="AlphaFoldDB" id="A0A3S4RXA7"/>
<name>A0A3S4RXA7_MYCAU</name>
<feature type="transmembrane region" description="Helical" evidence="1">
    <location>
        <begin position="132"/>
        <end position="157"/>
    </location>
</feature>
<proteinExistence type="predicted"/>
<dbReference type="PANTHER" id="PTHR45138:SF9">
    <property type="entry name" value="DIGUANYLATE CYCLASE DGCM-RELATED"/>
    <property type="match status" value="1"/>
</dbReference>
<evidence type="ECO:0000313" key="4">
    <source>
        <dbReference type="Proteomes" id="UP000279306"/>
    </source>
</evidence>
<keyword evidence="3" id="KW-0548">Nucleotidyltransferase</keyword>
<dbReference type="Gene3D" id="3.30.70.270">
    <property type="match status" value="1"/>
</dbReference>
<dbReference type="KEGG" id="mauu:NCTC10437_04539"/>
<dbReference type="STRING" id="1791.GCA_001049355_02975"/>
<feature type="transmembrane region" description="Helical" evidence="1">
    <location>
        <begin position="83"/>
        <end position="101"/>
    </location>
</feature>
<evidence type="ECO:0000313" key="3">
    <source>
        <dbReference type="EMBL" id="VEG57527.1"/>
    </source>
</evidence>
<feature type="domain" description="GGDEF" evidence="2">
    <location>
        <begin position="221"/>
        <end position="356"/>
    </location>
</feature>
<dbReference type="SMART" id="SM00267">
    <property type="entry name" value="GGDEF"/>
    <property type="match status" value="1"/>
</dbReference>
<evidence type="ECO:0000259" key="2">
    <source>
        <dbReference type="PROSITE" id="PS50887"/>
    </source>
</evidence>
<sequence>MQRDLRHADHYEWFSGFLDARGAAVQVRLAVAGTALSMAVALLVLLTGSGGPQTQPYLGMTWAAVGGGVAGAALWLARWPTRAQSGAFAAVTTISITLACLAYPDPLAALLGCIAFTTIGAYLAFFHSSRAVLGFAAVAAAVAAVPAFEMVLAGRIALAAVDYFLVVQANIAMPLAIFALLRALRGDLARADLDPLTGLLNRRAFHTQILAMMARYPQEDGYLLVALIDLDDFKSVNDTHGHIAGDQALVAVADALRATTPPTAVVGRSGGEEFLIADVTSSRDAAQRYQEVCDAIAVSGMAVTSSVGTALAPLDALSQHSDDDLVDLVDQLIAAADRAMYRAKRNGGNQCHHHGLWLTPEPRRDV</sequence>
<protein>
    <submittedName>
        <fullName evidence="3">Diguanylate cyclase</fullName>
        <ecNumber evidence="3">2.7.7.65</ecNumber>
    </submittedName>
</protein>
<dbReference type="EMBL" id="LR134356">
    <property type="protein sequence ID" value="VEG57527.1"/>
    <property type="molecule type" value="Genomic_DNA"/>
</dbReference>
<dbReference type="OrthoDB" id="23692at2"/>
<dbReference type="RefSeq" id="WP_048632842.1">
    <property type="nucleotide sequence ID" value="NZ_CVQQ01000008.1"/>
</dbReference>
<keyword evidence="3" id="KW-0808">Transferase</keyword>
<dbReference type="InterPro" id="IPR043128">
    <property type="entry name" value="Rev_trsase/Diguanyl_cyclase"/>
</dbReference>
<dbReference type="GO" id="GO:0052621">
    <property type="term" value="F:diguanylate cyclase activity"/>
    <property type="evidence" value="ECO:0007669"/>
    <property type="project" value="UniProtKB-EC"/>
</dbReference>
<dbReference type="InterPro" id="IPR000160">
    <property type="entry name" value="GGDEF_dom"/>
</dbReference>
<dbReference type="Proteomes" id="UP000279306">
    <property type="component" value="Chromosome"/>
</dbReference>